<evidence type="ECO:0000256" key="6">
    <source>
        <dbReference type="SAM" id="MobiDB-lite"/>
    </source>
</evidence>
<evidence type="ECO:0000256" key="5">
    <source>
        <dbReference type="PROSITE-ProRule" id="PRU00339"/>
    </source>
</evidence>
<dbReference type="RefSeq" id="WP_195801949.1">
    <property type="nucleotide sequence ID" value="NZ_CP061379.1"/>
</dbReference>
<dbReference type="Pfam" id="PF12697">
    <property type="entry name" value="Abhydrolase_6"/>
    <property type="match status" value="1"/>
</dbReference>
<accession>A0A7S9D758</accession>
<protein>
    <recommendedName>
        <fullName evidence="7">AB hydrolase-1 domain-containing protein</fullName>
    </recommendedName>
</protein>
<dbReference type="KEGG" id="bcou:IC761_03705"/>
<gene>
    <name evidence="8" type="ORF">IC761_03705</name>
</gene>
<reference evidence="8 9" key="1">
    <citation type="submission" date="2020-09" db="EMBL/GenBank/DDBJ databases">
        <title>Complete genomes of bradyrhizobia occurring on native shrubby legumes in Australia.</title>
        <authorList>
            <person name="Lafay B."/>
        </authorList>
    </citation>
    <scope>NUCLEOTIDE SEQUENCE [LARGE SCALE GENOMIC DNA]</scope>
    <source>
        <strain evidence="8 9">BDV5040</strain>
    </source>
</reference>
<proteinExistence type="predicted"/>
<dbReference type="PANTHER" id="PTHR48182">
    <property type="entry name" value="PROTEIN SERAC1"/>
    <property type="match status" value="1"/>
</dbReference>
<dbReference type="SUPFAM" id="SSF53474">
    <property type="entry name" value="alpha/beta-Hydrolases"/>
    <property type="match status" value="1"/>
</dbReference>
<dbReference type="PROSITE" id="PS50005">
    <property type="entry name" value="TPR"/>
    <property type="match status" value="1"/>
</dbReference>
<organism evidence="8 9">
    <name type="scientific">Bradyrhizobium commune</name>
    <dbReference type="NCBI Taxonomy" id="83627"/>
    <lineage>
        <taxon>Bacteria</taxon>
        <taxon>Pseudomonadati</taxon>
        <taxon>Pseudomonadota</taxon>
        <taxon>Alphaproteobacteria</taxon>
        <taxon>Hyphomicrobiales</taxon>
        <taxon>Nitrobacteraceae</taxon>
        <taxon>Bradyrhizobium</taxon>
    </lineage>
</organism>
<feature type="domain" description="AB hydrolase-1" evidence="7">
    <location>
        <begin position="62"/>
        <end position="222"/>
    </location>
</feature>
<dbReference type="Gene3D" id="3.40.50.1820">
    <property type="entry name" value="alpha/beta hydrolase"/>
    <property type="match status" value="1"/>
</dbReference>
<keyword evidence="9" id="KW-1185">Reference proteome</keyword>
<feature type="region of interest" description="Disordered" evidence="6">
    <location>
        <begin position="299"/>
        <end position="321"/>
    </location>
</feature>
<dbReference type="PANTHER" id="PTHR48182:SF2">
    <property type="entry name" value="PROTEIN SERAC1"/>
    <property type="match status" value="1"/>
</dbReference>
<evidence type="ECO:0000256" key="2">
    <source>
        <dbReference type="ARBA" id="ARBA00004370"/>
    </source>
</evidence>
<dbReference type="InterPro" id="IPR019734">
    <property type="entry name" value="TPR_rpt"/>
</dbReference>
<evidence type="ECO:0000256" key="3">
    <source>
        <dbReference type="ARBA" id="ARBA00022824"/>
    </source>
</evidence>
<evidence type="ECO:0000256" key="1">
    <source>
        <dbReference type="ARBA" id="ARBA00004240"/>
    </source>
</evidence>
<evidence type="ECO:0000259" key="7">
    <source>
        <dbReference type="Pfam" id="PF12697"/>
    </source>
</evidence>
<keyword evidence="3" id="KW-0256">Endoplasmic reticulum</keyword>
<dbReference type="GO" id="GO:0016020">
    <property type="term" value="C:membrane"/>
    <property type="evidence" value="ECO:0007669"/>
    <property type="project" value="UniProtKB-SubCell"/>
</dbReference>
<comment type="subcellular location">
    <subcellularLocation>
        <location evidence="1">Endoplasmic reticulum</location>
    </subcellularLocation>
    <subcellularLocation>
        <location evidence="2">Membrane</location>
    </subcellularLocation>
</comment>
<dbReference type="EMBL" id="CP061379">
    <property type="protein sequence ID" value="QPF92411.1"/>
    <property type="molecule type" value="Genomic_DNA"/>
</dbReference>
<name>A0A7S9D758_9BRAD</name>
<evidence type="ECO:0000256" key="4">
    <source>
        <dbReference type="ARBA" id="ARBA00023136"/>
    </source>
</evidence>
<dbReference type="InterPro" id="IPR011990">
    <property type="entry name" value="TPR-like_helical_dom_sf"/>
</dbReference>
<dbReference type="InterPro" id="IPR029058">
    <property type="entry name" value="AB_hydrolase_fold"/>
</dbReference>
<dbReference type="InterPro" id="IPR052374">
    <property type="entry name" value="SERAC1"/>
</dbReference>
<keyword evidence="5" id="KW-0802">TPR repeat</keyword>
<dbReference type="InterPro" id="IPR027417">
    <property type="entry name" value="P-loop_NTPase"/>
</dbReference>
<evidence type="ECO:0000313" key="8">
    <source>
        <dbReference type="EMBL" id="QPF92411.1"/>
    </source>
</evidence>
<feature type="repeat" description="TPR" evidence="5">
    <location>
        <begin position="1032"/>
        <end position="1065"/>
    </location>
</feature>
<dbReference type="SUPFAM" id="SSF48452">
    <property type="entry name" value="TPR-like"/>
    <property type="match status" value="1"/>
</dbReference>
<keyword evidence="4" id="KW-0472">Membrane</keyword>
<dbReference type="Proteomes" id="UP000594621">
    <property type="component" value="Chromosome"/>
</dbReference>
<sequence length="1332" mass="150831">MVNTTRRLPIGAQIAAGGPGVCGEHVAWRRYWLVLISIEFLVTEFCTMETQWISRTSPVTIFVFVHGINSSSDSCWLNKKTRTYWPSMVAEESRLGHPSVFVSGYPAGPAAGKFDVYDAAQHVMLGLRDAGNPNPPLDRSKIVFVCHSQGGIVVRQLLLSEKDVFKDKQVGVILCGSPSWGSIWANLAAPIAWALRYQQLSALAWGGTGLVRLDRDFRRFIAEQKGFQLTGVSLVETRGIIPFFPTIVSEASATRYWPEWYRIYDASHSSIVKPSNLSDESHRRLVDWAIKHQLAAPSPLKATTGVSPPSPVKSTRTRATDEDFREQISRQFVGRVRYRQEISELIQRLRAGRSGVYWVHGMGGMGKSFFLRRAMLDIPDGIENHLIDWDDRTNRHRAPLTDQPRTVVDVLDAIAHAFVSAFSADGFEAYHAASTAVRTQEARRAKLERRFDVTVERLISLMLAQPSDAYPVMPAQQSDHLRTEDELLRDQECELLLSLLNEQPLVRKVLVQLRSIRRSQEEHFDLTAWDGTLSRWIRGLDFSEPPAVSDPSNYLIDHLVAAVVPTLERKEIVLFLDTLEVLSWRLDWNLLRLFDQLFNHGARLLVVVASRFEPDHRSPHRAFSGWTETLRDRLKPEQFASNVRFTRSDVWEMLEKLPTAAQMTPQMADQIIAATLGVPMAVALILAMLDDPADLPSLLTDLGTPEPLLSKSQLAQHIIGRVAARFLLHLERRQGDDVALRDVIFLTLTDGGYVEQLQELWWGGKQERRNRLIELGQQIEFIDGGSVQPEPAMFFREAWRQQPHTLLASVLERSTDLLLRKKDEALKSVVSLYAWLTTYASLLVWRDPDGAFEARLQAAILHLADPSVRRIRFGDEGRGSLLEWHRSEDQSRLPLNAVAELEQAPSAYWLGSSPNGLSLLRHANVEKWPPAIQACWSLVIGIEAAAADDLNQGADLGSAKKEIRREEQRSALANLENALSYFMEDVPNREQVISTYLRLAASYSINQDQQDVAQRAIENLRRFGGLENSRAGAAWLDYGKLLHNLRMYSESNAAYERAIELDPDLVEGKLFIAHNLYHEGKWQEQLRLLEEVVQLHPDFDWAWNTLIDAIQHMPVDKEKRRSILRKAVLANSRNLDALLKYGYFLLTQLPNRERSARVILARVHNQSFLLAQEQRNECTFWLIAIEAQFGNADRARELQAELMGSVTLADDLNHLAWDSFLYSANLDLGLRLIDRALSMEPNSHFFLNTRLALLCRMQRHDELVGALARWIDTVPPGHLRQSWGQHRETFTMLAKSSARSALVNVLRTSSDSDYGLLANLIEHGSAIPEVLS</sequence>
<evidence type="ECO:0000313" key="9">
    <source>
        <dbReference type="Proteomes" id="UP000594621"/>
    </source>
</evidence>
<dbReference type="SUPFAM" id="SSF52540">
    <property type="entry name" value="P-loop containing nucleoside triphosphate hydrolases"/>
    <property type="match status" value="1"/>
</dbReference>
<dbReference type="Gene3D" id="1.25.40.10">
    <property type="entry name" value="Tetratricopeptide repeat domain"/>
    <property type="match status" value="1"/>
</dbReference>
<dbReference type="InterPro" id="IPR000073">
    <property type="entry name" value="AB_hydrolase_1"/>
</dbReference>